<gene>
    <name evidence="1" type="ORF">BN996_00490</name>
</gene>
<dbReference type="EMBL" id="CSTE01000001">
    <property type="protein sequence ID" value="CQR49035.1"/>
    <property type="molecule type" value="Genomic_DNA"/>
</dbReference>
<sequence length="49" mass="5837">MYMYGDEQRKGRPQMAEEILNREGIVKDFREFIDSIQALIQERTSELNS</sequence>
<protein>
    <submittedName>
        <fullName evidence="1">Uncharacterized protein</fullName>
    </submittedName>
</protein>
<evidence type="ECO:0000313" key="1">
    <source>
        <dbReference type="EMBL" id="CQR49035.1"/>
    </source>
</evidence>
<accession>A0A0D6JN43</accession>
<evidence type="ECO:0000313" key="2">
    <source>
        <dbReference type="Proteomes" id="UP000198902"/>
    </source>
</evidence>
<dbReference type="AlphaFoldDB" id="A0A0D6JN43"/>
<reference evidence="2" key="1">
    <citation type="submission" date="2015-03" db="EMBL/GenBank/DDBJ databases">
        <authorList>
            <person name="Urmite Genomes"/>
        </authorList>
    </citation>
    <scope>NUCLEOTIDE SEQUENCE [LARGE SCALE GENOMIC DNA]</scope>
    <source>
        <strain evidence="2">Arc-Hr</strain>
    </source>
</reference>
<keyword evidence="2" id="KW-1185">Reference proteome</keyword>
<name>A0A0D6JN43_9EURY</name>
<organism evidence="1 2">
    <name type="scientific">Haloferax massiliensis</name>
    <dbReference type="NCBI Taxonomy" id="1476858"/>
    <lineage>
        <taxon>Archaea</taxon>
        <taxon>Methanobacteriati</taxon>
        <taxon>Methanobacteriota</taxon>
        <taxon>Stenosarchaea group</taxon>
        <taxon>Halobacteria</taxon>
        <taxon>Halobacteriales</taxon>
        <taxon>Haloferacaceae</taxon>
        <taxon>Haloferax</taxon>
    </lineage>
</organism>
<proteinExistence type="predicted"/>
<dbReference type="Proteomes" id="UP000198902">
    <property type="component" value="Unassembled WGS sequence"/>
</dbReference>